<organism evidence="9 10">
    <name type="scientific">Coturnix japonica</name>
    <name type="common">Japanese quail</name>
    <name type="synonym">Coturnix coturnix japonica</name>
    <dbReference type="NCBI Taxonomy" id="93934"/>
    <lineage>
        <taxon>Eukaryota</taxon>
        <taxon>Metazoa</taxon>
        <taxon>Chordata</taxon>
        <taxon>Craniata</taxon>
        <taxon>Vertebrata</taxon>
        <taxon>Euteleostomi</taxon>
        <taxon>Archelosauria</taxon>
        <taxon>Archosauria</taxon>
        <taxon>Dinosauria</taxon>
        <taxon>Saurischia</taxon>
        <taxon>Theropoda</taxon>
        <taxon>Coelurosauria</taxon>
        <taxon>Aves</taxon>
        <taxon>Neognathae</taxon>
        <taxon>Galloanserae</taxon>
        <taxon>Galliformes</taxon>
        <taxon>Phasianidae</taxon>
        <taxon>Perdicinae</taxon>
        <taxon>Coturnix</taxon>
    </lineage>
</organism>
<evidence type="ECO:0000313" key="9">
    <source>
        <dbReference type="Ensembl" id="ENSCJPP00005001860.1"/>
    </source>
</evidence>
<keyword evidence="7" id="KW-1133">Transmembrane helix</keyword>
<accession>A0A8C2SS68</accession>
<evidence type="ECO:0000256" key="7">
    <source>
        <dbReference type="SAM" id="Phobius"/>
    </source>
</evidence>
<dbReference type="PANTHER" id="PTHR10201">
    <property type="entry name" value="MATRIX METALLOPROTEINASE"/>
    <property type="match status" value="1"/>
</dbReference>
<dbReference type="InterPro" id="IPR001818">
    <property type="entry name" value="Pept_M10_metallopeptidase"/>
</dbReference>
<feature type="binding site" evidence="6">
    <location>
        <position position="99"/>
    </location>
    <ligand>
        <name>Zn(2+)</name>
        <dbReference type="ChEBI" id="CHEBI:29105"/>
        <label>1</label>
    </ligand>
</feature>
<feature type="binding site" evidence="6">
    <location>
        <position position="101"/>
    </location>
    <ligand>
        <name>Zn(2+)</name>
        <dbReference type="ChEBI" id="CHEBI:29105"/>
        <label>1</label>
    </ligand>
</feature>
<dbReference type="AlphaFoldDB" id="A0A8C2SS68"/>
<dbReference type="GO" id="GO:0005615">
    <property type="term" value="C:extracellular space"/>
    <property type="evidence" value="ECO:0007669"/>
    <property type="project" value="TreeGrafter"/>
</dbReference>
<dbReference type="Ensembl" id="ENSCJPT00005003205.1">
    <property type="protein sequence ID" value="ENSCJPP00005001860.1"/>
    <property type="gene ID" value="ENSCJPG00005001914.1"/>
</dbReference>
<feature type="transmembrane region" description="Helical" evidence="7">
    <location>
        <begin position="20"/>
        <end position="40"/>
    </location>
</feature>
<dbReference type="GO" id="GO:0001501">
    <property type="term" value="P:skeletal system development"/>
    <property type="evidence" value="ECO:0007669"/>
    <property type="project" value="TreeGrafter"/>
</dbReference>
<dbReference type="Gene3D" id="3.40.390.10">
    <property type="entry name" value="Collagenase (Catalytic Domain)"/>
    <property type="match status" value="1"/>
</dbReference>
<dbReference type="SMART" id="SM00235">
    <property type="entry name" value="ZnMc"/>
    <property type="match status" value="1"/>
</dbReference>
<name>A0A8C2SS68_COTJA</name>
<dbReference type="GO" id="GO:0031012">
    <property type="term" value="C:extracellular matrix"/>
    <property type="evidence" value="ECO:0007669"/>
    <property type="project" value="InterPro"/>
</dbReference>
<evidence type="ECO:0000256" key="4">
    <source>
        <dbReference type="ARBA" id="ARBA00022801"/>
    </source>
</evidence>
<keyword evidence="3 6" id="KW-0479">Metal-binding</keyword>
<dbReference type="InterPro" id="IPR024079">
    <property type="entry name" value="MetalloPept_cat_dom_sf"/>
</dbReference>
<keyword evidence="7" id="KW-0472">Membrane</keyword>
<keyword evidence="10" id="KW-1185">Reference proteome</keyword>
<evidence type="ECO:0000256" key="2">
    <source>
        <dbReference type="ARBA" id="ARBA00022670"/>
    </source>
</evidence>
<feature type="binding site" evidence="6">
    <location>
        <position position="89"/>
    </location>
    <ligand>
        <name>Ca(2+)</name>
        <dbReference type="ChEBI" id="CHEBI:29108"/>
        <label>2</label>
    </ligand>
</feature>
<dbReference type="GO" id="GO:0031638">
    <property type="term" value="P:zymogen activation"/>
    <property type="evidence" value="ECO:0007669"/>
    <property type="project" value="TreeGrafter"/>
</dbReference>
<feature type="binding site" evidence="6">
    <location>
        <position position="114"/>
    </location>
    <ligand>
        <name>Zn(2+)</name>
        <dbReference type="ChEBI" id="CHEBI:29105"/>
        <label>1</label>
    </ligand>
</feature>
<dbReference type="Proteomes" id="UP000694412">
    <property type="component" value="Unassembled WGS sequence"/>
</dbReference>
<dbReference type="PRINTS" id="PR00138">
    <property type="entry name" value="MATRIXIN"/>
</dbReference>
<keyword evidence="2" id="KW-0645">Protease</keyword>
<reference evidence="9" key="2">
    <citation type="submission" date="2025-09" db="UniProtKB">
        <authorList>
            <consortium name="Ensembl"/>
        </authorList>
    </citation>
    <scope>IDENTIFICATION</scope>
</reference>
<feature type="binding site" evidence="6">
    <location>
        <position position="106"/>
    </location>
    <ligand>
        <name>Ca(2+)</name>
        <dbReference type="ChEBI" id="CHEBI:29108"/>
        <label>3</label>
    </ligand>
</feature>
<keyword evidence="5 6" id="KW-0862">Zinc</keyword>
<dbReference type="GeneTree" id="ENSGT00940000157808"/>
<comment type="cofactor">
    <cofactor evidence="6">
        <name>Zn(2+)</name>
        <dbReference type="ChEBI" id="CHEBI:29105"/>
    </cofactor>
    <text evidence="6">Binds 2 Zn(2+) ions per subunit.</text>
</comment>
<proteinExistence type="inferred from homology"/>
<protein>
    <recommendedName>
        <fullName evidence="8">Peptidase metallopeptidase domain-containing protein</fullName>
    </recommendedName>
</protein>
<dbReference type="GO" id="GO:0004222">
    <property type="term" value="F:metalloendopeptidase activity"/>
    <property type="evidence" value="ECO:0007669"/>
    <property type="project" value="InterPro"/>
</dbReference>
<dbReference type="GO" id="GO:0030574">
    <property type="term" value="P:collagen catabolic process"/>
    <property type="evidence" value="ECO:0007669"/>
    <property type="project" value="TreeGrafter"/>
</dbReference>
<feature type="binding site" evidence="6">
    <location>
        <position position="107"/>
    </location>
    <ligand>
        <name>Ca(2+)</name>
        <dbReference type="ChEBI" id="CHEBI:29108"/>
        <label>3</label>
    </ligand>
</feature>
<evidence type="ECO:0000256" key="1">
    <source>
        <dbReference type="ARBA" id="ARBA00010370"/>
    </source>
</evidence>
<comment type="similarity">
    <text evidence="1">Belongs to the peptidase M10A family.</text>
</comment>
<feature type="domain" description="Peptidase metallopeptidase" evidence="8">
    <location>
        <begin position="31"/>
        <end position="157"/>
    </location>
</feature>
<evidence type="ECO:0000259" key="8">
    <source>
        <dbReference type="SMART" id="SM00235"/>
    </source>
</evidence>
<dbReference type="Pfam" id="PF00413">
    <property type="entry name" value="Peptidase_M10"/>
    <property type="match status" value="1"/>
</dbReference>
<feature type="binding site" evidence="6">
    <location>
        <position position="125"/>
    </location>
    <ligand>
        <name>Ca(2+)</name>
        <dbReference type="ChEBI" id="CHEBI:29108"/>
        <label>2</label>
    </ligand>
</feature>
<dbReference type="GO" id="GO:0008270">
    <property type="term" value="F:zinc ion binding"/>
    <property type="evidence" value="ECO:0007669"/>
    <property type="project" value="InterPro"/>
</dbReference>
<evidence type="ECO:0000313" key="10">
    <source>
        <dbReference type="Proteomes" id="UP000694412"/>
    </source>
</evidence>
<evidence type="ECO:0000256" key="6">
    <source>
        <dbReference type="PIRSR" id="PIRSR621190-2"/>
    </source>
</evidence>
<reference evidence="9" key="1">
    <citation type="submission" date="2025-08" db="UniProtKB">
        <authorList>
            <consortium name="Ensembl"/>
        </authorList>
    </citation>
    <scope>IDENTIFICATION</scope>
</reference>
<evidence type="ECO:0000256" key="3">
    <source>
        <dbReference type="ARBA" id="ARBA00022723"/>
    </source>
</evidence>
<dbReference type="PANTHER" id="PTHR10201:SF24">
    <property type="entry name" value="MATRIX METALLOPROTEINASE-14"/>
    <property type="match status" value="1"/>
</dbReference>
<dbReference type="InterPro" id="IPR021190">
    <property type="entry name" value="Pept_M10A"/>
</dbReference>
<dbReference type="SUPFAM" id="SSF55486">
    <property type="entry name" value="Metalloproteases ('zincins'), catalytic domain"/>
    <property type="match status" value="1"/>
</dbReference>
<evidence type="ECO:0000256" key="5">
    <source>
        <dbReference type="ARBA" id="ARBA00022833"/>
    </source>
</evidence>
<sequence length="161" mass="17414">MGGYGVSMGLHGDMGCLWGGYGALWGSMGFYGALWGAMWVKYVSGIQNHTPKVGEAATRSAIRRAFGVWASVTPLKFIEVPPTSSPPADIVLFFAEGFHGDSSPFDGEGGFLAHGLEHGRQGYDDFNRDPLGPNRDHREPLVTPIGTHREHHWPIGPTGDH</sequence>
<dbReference type="GO" id="GO:0030198">
    <property type="term" value="P:extracellular matrix organization"/>
    <property type="evidence" value="ECO:0007669"/>
    <property type="project" value="TreeGrafter"/>
</dbReference>
<dbReference type="GO" id="GO:0005886">
    <property type="term" value="C:plasma membrane"/>
    <property type="evidence" value="ECO:0007669"/>
    <property type="project" value="TreeGrafter"/>
</dbReference>
<keyword evidence="4" id="KW-0378">Hydrolase</keyword>
<keyword evidence="7" id="KW-0812">Transmembrane</keyword>
<dbReference type="InterPro" id="IPR006026">
    <property type="entry name" value="Peptidase_Metallo"/>
</dbReference>
<keyword evidence="6" id="KW-0106">Calcium</keyword>
<comment type="cofactor">
    <cofactor evidence="6">
        <name>Ca(2+)</name>
        <dbReference type="ChEBI" id="CHEBI:29108"/>
    </cofactor>
    <text evidence="6">Can bind about 5 Ca(2+) ions per subunit.</text>
</comment>